<evidence type="ECO:0000313" key="2">
    <source>
        <dbReference type="EMBL" id="CAG9103715.1"/>
    </source>
</evidence>
<dbReference type="AlphaFoldDB" id="A0A8S4DKL1"/>
<feature type="region of interest" description="Disordered" evidence="1">
    <location>
        <begin position="34"/>
        <end position="74"/>
    </location>
</feature>
<organism evidence="2 3">
    <name type="scientific">Plutella xylostella</name>
    <name type="common">Diamondback moth</name>
    <name type="synonym">Plutella maculipennis</name>
    <dbReference type="NCBI Taxonomy" id="51655"/>
    <lineage>
        <taxon>Eukaryota</taxon>
        <taxon>Metazoa</taxon>
        <taxon>Ecdysozoa</taxon>
        <taxon>Arthropoda</taxon>
        <taxon>Hexapoda</taxon>
        <taxon>Insecta</taxon>
        <taxon>Pterygota</taxon>
        <taxon>Neoptera</taxon>
        <taxon>Endopterygota</taxon>
        <taxon>Lepidoptera</taxon>
        <taxon>Glossata</taxon>
        <taxon>Ditrysia</taxon>
        <taxon>Yponomeutoidea</taxon>
        <taxon>Plutellidae</taxon>
        <taxon>Plutella</taxon>
    </lineage>
</organism>
<dbReference type="Proteomes" id="UP000653454">
    <property type="component" value="Unassembled WGS sequence"/>
</dbReference>
<proteinExistence type="predicted"/>
<feature type="compositionally biased region" description="Pro residues" evidence="1">
    <location>
        <begin position="55"/>
        <end position="68"/>
    </location>
</feature>
<reference evidence="2" key="1">
    <citation type="submission" date="2020-11" db="EMBL/GenBank/DDBJ databases">
        <authorList>
            <person name="Whiteford S."/>
        </authorList>
    </citation>
    <scope>NUCLEOTIDE SEQUENCE</scope>
</reference>
<gene>
    <name evidence="2" type="ORF">PLXY2_LOCUS3064</name>
</gene>
<evidence type="ECO:0000256" key="1">
    <source>
        <dbReference type="SAM" id="MobiDB-lite"/>
    </source>
</evidence>
<feature type="compositionally biased region" description="Gly residues" evidence="1">
    <location>
        <begin position="45"/>
        <end position="54"/>
    </location>
</feature>
<accession>A0A8S4DKL1</accession>
<keyword evidence="3" id="KW-1185">Reference proteome</keyword>
<evidence type="ECO:0000313" key="3">
    <source>
        <dbReference type="Proteomes" id="UP000653454"/>
    </source>
</evidence>
<sequence>MRVSIETCGVSRGKPLLNRKQHEVLQMSLNNGAMSTGALAEDGGPRAGCNGGRGPPGPPPGAGGPPPAASEYTS</sequence>
<name>A0A8S4DKL1_PLUXY</name>
<comment type="caution">
    <text evidence="2">The sequence shown here is derived from an EMBL/GenBank/DDBJ whole genome shotgun (WGS) entry which is preliminary data.</text>
</comment>
<protein>
    <submittedName>
        <fullName evidence="2">(diamondback moth) hypothetical protein</fullName>
    </submittedName>
</protein>
<dbReference type="EMBL" id="CAJHNJ030000008">
    <property type="protein sequence ID" value="CAG9103715.1"/>
    <property type="molecule type" value="Genomic_DNA"/>
</dbReference>